<keyword evidence="2" id="KW-0677">Repeat</keyword>
<dbReference type="EMBL" id="PKPP01007209">
    <property type="protein sequence ID" value="PWA54061.1"/>
    <property type="molecule type" value="Genomic_DNA"/>
</dbReference>
<dbReference type="Proteomes" id="UP000245207">
    <property type="component" value="Unassembled WGS sequence"/>
</dbReference>
<comment type="caution">
    <text evidence="5">The sequence shown here is derived from an EMBL/GenBank/DDBJ whole genome shotgun (WGS) entry which is preliminary data.</text>
</comment>
<dbReference type="PROSITE" id="PS50082">
    <property type="entry name" value="WD_REPEATS_2"/>
    <property type="match status" value="1"/>
</dbReference>
<evidence type="ECO:0000256" key="1">
    <source>
        <dbReference type="ARBA" id="ARBA00022574"/>
    </source>
</evidence>
<feature type="compositionally biased region" description="Basic residues" evidence="4">
    <location>
        <begin position="332"/>
        <end position="342"/>
    </location>
</feature>
<dbReference type="Gene3D" id="2.130.10.10">
    <property type="entry name" value="YVTN repeat-like/Quinoprotein amine dehydrogenase"/>
    <property type="match status" value="1"/>
</dbReference>
<dbReference type="InterPro" id="IPR001680">
    <property type="entry name" value="WD40_rpt"/>
</dbReference>
<dbReference type="AlphaFoldDB" id="A0A2U1LYK5"/>
<dbReference type="InterPro" id="IPR036322">
    <property type="entry name" value="WD40_repeat_dom_sf"/>
</dbReference>
<dbReference type="SUPFAM" id="SSF50978">
    <property type="entry name" value="WD40 repeat-like"/>
    <property type="match status" value="1"/>
</dbReference>
<feature type="repeat" description="WD" evidence="3">
    <location>
        <begin position="474"/>
        <end position="508"/>
    </location>
</feature>
<keyword evidence="6" id="KW-1185">Reference proteome</keyword>
<feature type="region of interest" description="Disordered" evidence="4">
    <location>
        <begin position="322"/>
        <end position="342"/>
    </location>
</feature>
<dbReference type="STRING" id="35608.A0A2U1LYK5"/>
<organism evidence="5 6">
    <name type="scientific">Artemisia annua</name>
    <name type="common">Sweet wormwood</name>
    <dbReference type="NCBI Taxonomy" id="35608"/>
    <lineage>
        <taxon>Eukaryota</taxon>
        <taxon>Viridiplantae</taxon>
        <taxon>Streptophyta</taxon>
        <taxon>Embryophyta</taxon>
        <taxon>Tracheophyta</taxon>
        <taxon>Spermatophyta</taxon>
        <taxon>Magnoliopsida</taxon>
        <taxon>eudicotyledons</taxon>
        <taxon>Gunneridae</taxon>
        <taxon>Pentapetalae</taxon>
        <taxon>asterids</taxon>
        <taxon>campanulids</taxon>
        <taxon>Asterales</taxon>
        <taxon>Asteraceae</taxon>
        <taxon>Asteroideae</taxon>
        <taxon>Anthemideae</taxon>
        <taxon>Artemisiinae</taxon>
        <taxon>Artemisia</taxon>
    </lineage>
</organism>
<evidence type="ECO:0000256" key="2">
    <source>
        <dbReference type="ARBA" id="ARBA00022737"/>
    </source>
</evidence>
<dbReference type="InterPro" id="IPR019775">
    <property type="entry name" value="WD40_repeat_CS"/>
</dbReference>
<keyword evidence="1 3" id="KW-0853">WD repeat</keyword>
<evidence type="ECO:0000313" key="6">
    <source>
        <dbReference type="Proteomes" id="UP000245207"/>
    </source>
</evidence>
<evidence type="ECO:0000256" key="3">
    <source>
        <dbReference type="PROSITE-ProRule" id="PRU00221"/>
    </source>
</evidence>
<dbReference type="PANTHER" id="PTHR31973:SF189">
    <property type="entry name" value="TRANSPOSASE, MUDR, PLANT, MULE TRANSPOSASE DOMAIN PROTEIN-RELATED"/>
    <property type="match status" value="1"/>
</dbReference>
<evidence type="ECO:0000256" key="4">
    <source>
        <dbReference type="SAM" id="MobiDB-lite"/>
    </source>
</evidence>
<gene>
    <name evidence="5" type="ORF">CTI12_AA437360</name>
</gene>
<dbReference type="PANTHER" id="PTHR31973">
    <property type="entry name" value="POLYPROTEIN, PUTATIVE-RELATED"/>
    <property type="match status" value="1"/>
</dbReference>
<dbReference type="OrthoDB" id="400at2759"/>
<sequence length="737" mass="82205">MSVTELVKRKRGRPRKYPTDVFVSVSPVMLPPPTAAGDGGGCYLLGRKGEGDVSRIPDIDFIGITLIRLSKLLSGSCQFPVKELSNGLKVIKDDNDLAEFVALGFKNKKEIDLYVEHHGYDLSHWLQNEIGPDEVSDDEIGEMEDIKGYGYDDAVGDEDVEIPNRTISDPFLNKLCNGNFINDNIENPDPTEFTQGTPKDIDSDEENVDAKYKINPGVIYPEHDPSVPWNQMKPTSGLRFEHLEQLKDCLTNYGVANGYQLWYKRNDYRTLMVLCGRNTDEGRSGGWKTRKGKDEGVQIGTPSKKGRCKGVLIRSPGKKGKQLVVHGASPSKKGKGKGVETKKKKAAKKDGCTFRLWASWVQDGSSFQIKTLIPEHTCCRNFDLGALCKSAKQRALFDHEGGLIEHYSRLWDYRQQLLNTNPGSSCYIHVEEKENAFAFLKLVSVAFTFSSKSLTFSRKKRLLMRILVRKVMSYDSHTNNVMVVGFQCDGKWMYSVSENGTINIWDLRAPGCQREYKSRAAVNTAVLDPNQGVVPGILGVALSGYLLDLTHSWYSRIDINDCLGYTVSYKFVSIVGINEDPQKGSSGTRGNNREWQPRMPKTQHYTDPYKFAPAVGINEGPEKGSRKVEAECDAAEVKMQEALETQIAVEEECVGLLESLAVLYETGKRMIYTGKFVDNGAQTAMILRDIAEKYSMFKKGKGGGRADSALTIGMTNWEECPELVPTTPLSMMNDAKE</sequence>
<reference evidence="5 6" key="1">
    <citation type="journal article" date="2018" name="Mol. Plant">
        <title>The genome of Artemisia annua provides insight into the evolution of Asteraceae family and artemisinin biosynthesis.</title>
        <authorList>
            <person name="Shen Q."/>
            <person name="Zhang L."/>
            <person name="Liao Z."/>
            <person name="Wang S."/>
            <person name="Yan T."/>
            <person name="Shi P."/>
            <person name="Liu M."/>
            <person name="Fu X."/>
            <person name="Pan Q."/>
            <person name="Wang Y."/>
            <person name="Lv Z."/>
            <person name="Lu X."/>
            <person name="Zhang F."/>
            <person name="Jiang W."/>
            <person name="Ma Y."/>
            <person name="Chen M."/>
            <person name="Hao X."/>
            <person name="Li L."/>
            <person name="Tang Y."/>
            <person name="Lv G."/>
            <person name="Zhou Y."/>
            <person name="Sun X."/>
            <person name="Brodelius P.E."/>
            <person name="Rose J.K.C."/>
            <person name="Tang K."/>
        </authorList>
    </citation>
    <scope>NUCLEOTIDE SEQUENCE [LARGE SCALE GENOMIC DNA]</scope>
    <source>
        <strain evidence="6">cv. Huhao1</strain>
        <tissue evidence="5">Leaf</tissue>
    </source>
</reference>
<dbReference type="InterPro" id="IPR015943">
    <property type="entry name" value="WD40/YVTN_repeat-like_dom_sf"/>
</dbReference>
<protein>
    <submittedName>
        <fullName evidence="5">Uncharacterized protein</fullName>
    </submittedName>
</protein>
<dbReference type="PROSITE" id="PS50294">
    <property type="entry name" value="WD_REPEATS_REGION"/>
    <property type="match status" value="1"/>
</dbReference>
<accession>A0A2U1LYK5</accession>
<proteinExistence type="predicted"/>
<dbReference type="SMART" id="SM00320">
    <property type="entry name" value="WD40"/>
    <property type="match status" value="1"/>
</dbReference>
<dbReference type="PROSITE" id="PS00678">
    <property type="entry name" value="WD_REPEATS_1"/>
    <property type="match status" value="1"/>
</dbReference>
<evidence type="ECO:0000313" key="5">
    <source>
        <dbReference type="EMBL" id="PWA54061.1"/>
    </source>
</evidence>
<name>A0A2U1LYK5_ARTAN</name>